<feature type="domain" description="HTH cro/C1-type" evidence="3">
    <location>
        <begin position="13"/>
        <end position="67"/>
    </location>
</feature>
<dbReference type="InterPro" id="IPR001387">
    <property type="entry name" value="Cro/C1-type_HTH"/>
</dbReference>
<reference evidence="4" key="1">
    <citation type="journal article" date="2021" name="PeerJ">
        <title>Extensive microbial diversity within the chicken gut microbiome revealed by metagenomics and culture.</title>
        <authorList>
            <person name="Gilroy R."/>
            <person name="Ravi A."/>
            <person name="Getino M."/>
            <person name="Pursley I."/>
            <person name="Horton D.L."/>
            <person name="Alikhan N.F."/>
            <person name="Baker D."/>
            <person name="Gharbi K."/>
            <person name="Hall N."/>
            <person name="Watson M."/>
            <person name="Adriaenssens E.M."/>
            <person name="Foster-Nyarko E."/>
            <person name="Jarju S."/>
            <person name="Secka A."/>
            <person name="Antonio M."/>
            <person name="Oren A."/>
            <person name="Chaudhuri R.R."/>
            <person name="La Ragione R."/>
            <person name="Hildebrand F."/>
            <person name="Pallen M.J."/>
        </authorList>
    </citation>
    <scope>NUCLEOTIDE SEQUENCE</scope>
    <source>
        <strain evidence="4">12435</strain>
    </source>
</reference>
<organism evidence="4 5">
    <name type="scientific">Candidatus Protoclostridium stercorigallinarum</name>
    <dbReference type="NCBI Taxonomy" id="2838741"/>
    <lineage>
        <taxon>Bacteria</taxon>
        <taxon>Bacillati</taxon>
        <taxon>Bacillota</taxon>
        <taxon>Clostridia</taxon>
        <taxon>Candidatus Protoclostridium</taxon>
    </lineage>
</organism>
<evidence type="ECO:0000259" key="3">
    <source>
        <dbReference type="PROSITE" id="PS50943"/>
    </source>
</evidence>
<sequence>MDVSANKTTGMIIAEERKKRGYTQESLAEAMGVSRQAVSRWESDSAYPETEKLIKLARLLDLDLNRLLLGSEPPEDDTRSDDIDTAPERREYGYRGFVLPRYEYVSRTKLFGLPLVHINIGHGVYRAKGVIAIGTIATGLISIGIFSLGLISIGVLCAGLLALGVLSGGFFSIGAISFGIIAMGAVAIGLMSFGALSVGIFAFGGLSIGGYLAVGEHAYGGIVVAMTHGHGSIATFISTSASTIAYDRDALMSAIDANIPKFWIWFISIAKALL</sequence>
<dbReference type="InterPro" id="IPR010982">
    <property type="entry name" value="Lambda_DNA-bd_dom_sf"/>
</dbReference>
<protein>
    <submittedName>
        <fullName evidence="4">Helix-turn-helix domain-containing protein</fullName>
    </submittedName>
</protein>
<keyword evidence="2" id="KW-1133">Transmembrane helix</keyword>
<dbReference type="PANTHER" id="PTHR46558:SF4">
    <property type="entry name" value="DNA-BIDING PHAGE PROTEIN"/>
    <property type="match status" value="1"/>
</dbReference>
<feature type="transmembrane region" description="Helical" evidence="2">
    <location>
        <begin position="195"/>
        <end position="214"/>
    </location>
</feature>
<gene>
    <name evidence="4" type="ORF">H9892_04060</name>
</gene>
<dbReference type="EMBL" id="DXHS01000069">
    <property type="protein sequence ID" value="HIW02494.1"/>
    <property type="molecule type" value="Genomic_DNA"/>
</dbReference>
<dbReference type="Pfam" id="PF01381">
    <property type="entry name" value="HTH_3"/>
    <property type="match status" value="1"/>
</dbReference>
<reference evidence="4" key="2">
    <citation type="submission" date="2021-04" db="EMBL/GenBank/DDBJ databases">
        <authorList>
            <person name="Gilroy R."/>
        </authorList>
    </citation>
    <scope>NUCLEOTIDE SEQUENCE</scope>
    <source>
        <strain evidence="4">12435</strain>
    </source>
</reference>
<dbReference type="PANTHER" id="PTHR46558">
    <property type="entry name" value="TRACRIPTIONAL REGULATORY PROTEIN-RELATED-RELATED"/>
    <property type="match status" value="1"/>
</dbReference>
<keyword evidence="1" id="KW-0238">DNA-binding</keyword>
<dbReference type="GO" id="GO:0003677">
    <property type="term" value="F:DNA binding"/>
    <property type="evidence" value="ECO:0007669"/>
    <property type="project" value="UniProtKB-KW"/>
</dbReference>
<dbReference type="SMART" id="SM00530">
    <property type="entry name" value="HTH_XRE"/>
    <property type="match status" value="1"/>
</dbReference>
<dbReference type="Proteomes" id="UP000823990">
    <property type="component" value="Unassembled WGS sequence"/>
</dbReference>
<comment type="caution">
    <text evidence="4">The sequence shown here is derived from an EMBL/GenBank/DDBJ whole genome shotgun (WGS) entry which is preliminary data.</text>
</comment>
<evidence type="ECO:0000313" key="5">
    <source>
        <dbReference type="Proteomes" id="UP000823990"/>
    </source>
</evidence>
<feature type="transmembrane region" description="Helical" evidence="2">
    <location>
        <begin position="169"/>
        <end position="188"/>
    </location>
</feature>
<dbReference type="Gene3D" id="1.10.260.40">
    <property type="entry name" value="lambda repressor-like DNA-binding domains"/>
    <property type="match status" value="1"/>
</dbReference>
<dbReference type="SUPFAM" id="SSF47413">
    <property type="entry name" value="lambda repressor-like DNA-binding domains"/>
    <property type="match status" value="1"/>
</dbReference>
<keyword evidence="2" id="KW-0812">Transmembrane</keyword>
<evidence type="ECO:0000313" key="4">
    <source>
        <dbReference type="EMBL" id="HIW02494.1"/>
    </source>
</evidence>
<dbReference type="AlphaFoldDB" id="A0A9D1TRI9"/>
<evidence type="ECO:0000256" key="2">
    <source>
        <dbReference type="SAM" id="Phobius"/>
    </source>
</evidence>
<keyword evidence="2" id="KW-0472">Membrane</keyword>
<dbReference type="PROSITE" id="PS50943">
    <property type="entry name" value="HTH_CROC1"/>
    <property type="match status" value="1"/>
</dbReference>
<name>A0A9D1TRI9_9FIRM</name>
<proteinExistence type="predicted"/>
<evidence type="ECO:0000256" key="1">
    <source>
        <dbReference type="ARBA" id="ARBA00023125"/>
    </source>
</evidence>
<dbReference type="CDD" id="cd00093">
    <property type="entry name" value="HTH_XRE"/>
    <property type="match status" value="1"/>
</dbReference>
<feature type="transmembrane region" description="Helical" evidence="2">
    <location>
        <begin position="130"/>
        <end position="163"/>
    </location>
</feature>
<accession>A0A9D1TRI9</accession>